<dbReference type="PRINTS" id="PR01005">
    <property type="entry name" value="FLGHOOKAP1"/>
</dbReference>
<dbReference type="PANTHER" id="PTHR30033">
    <property type="entry name" value="FLAGELLAR HOOK-ASSOCIATED PROTEIN 1"/>
    <property type="match status" value="1"/>
</dbReference>
<dbReference type="InterPro" id="IPR053927">
    <property type="entry name" value="FlgK_helical"/>
</dbReference>
<accession>A0ABY7HMP6</accession>
<evidence type="ECO:0000313" key="11">
    <source>
        <dbReference type="EMBL" id="WAT00651.1"/>
    </source>
</evidence>
<comment type="subcellular location">
    <subcellularLocation>
        <location evidence="1 7">Bacterial flagellum</location>
    </subcellularLocation>
    <subcellularLocation>
        <location evidence="2 7">Secreted</location>
    </subcellularLocation>
</comment>
<evidence type="ECO:0000256" key="6">
    <source>
        <dbReference type="ARBA" id="ARBA00023143"/>
    </source>
</evidence>
<evidence type="ECO:0000256" key="1">
    <source>
        <dbReference type="ARBA" id="ARBA00004365"/>
    </source>
</evidence>
<organism evidence="11 12">
    <name type="scientific">Rouxiella chamberiensis</name>
    <dbReference type="NCBI Taxonomy" id="1513468"/>
    <lineage>
        <taxon>Bacteria</taxon>
        <taxon>Pseudomonadati</taxon>
        <taxon>Pseudomonadota</taxon>
        <taxon>Gammaproteobacteria</taxon>
        <taxon>Enterobacterales</taxon>
        <taxon>Yersiniaceae</taxon>
        <taxon>Rouxiella</taxon>
    </lineage>
</organism>
<dbReference type="Pfam" id="PF22638">
    <property type="entry name" value="FlgK_D1"/>
    <property type="match status" value="1"/>
</dbReference>
<sequence length="455" mass="49053">MDIINTASSGAQAARARMNASAMNLANLKTPGYSRQQADQSAIGPSGESNSAGGGVQIDRLRRIADSFLTRQLWGSNSKSEYCKKDDVYLSPLEKILGNSNTGLAEGVDKFFATLNGATTQPDNPANRQAIVGEAQAMATRFNNVNRFIQDQRRNIHSERRDTVQTVNTLTKNIASYNDKISALVVNGDNANVMRDQRDELVKQLSNFMDVNVQEDSKGSYTVSLNNGETLVSGKNVGTLSVEDRPNGSQGLALEFCQVKNVINMACGGKLGAMNDYENNTLSQMRSEVNGMAESLTKQVNDQLAKGFDLNGKAGKPLFVFDAKSAVEMLKVTALPPADLALSDKQGVSGNGGNLLALIDIKNRKFSVGGSSPVTLGDRCTAMINVIGMTSRQNKSEALAANDLFQQAQTRRDNLSAVNSEEEAINLQSDKNEYQANLKVIATGDKIFSELLALF</sequence>
<evidence type="ECO:0000256" key="7">
    <source>
        <dbReference type="RuleBase" id="RU362065"/>
    </source>
</evidence>
<dbReference type="NCBIfam" id="TIGR02492">
    <property type="entry name" value="flgK_ends"/>
    <property type="match status" value="1"/>
</dbReference>
<evidence type="ECO:0000256" key="8">
    <source>
        <dbReference type="SAM" id="MobiDB-lite"/>
    </source>
</evidence>
<keyword evidence="11" id="KW-0969">Cilium</keyword>
<evidence type="ECO:0000256" key="2">
    <source>
        <dbReference type="ARBA" id="ARBA00004613"/>
    </source>
</evidence>
<name>A0ABY7HMP6_9GAMM</name>
<evidence type="ECO:0000256" key="4">
    <source>
        <dbReference type="ARBA" id="ARBA00016244"/>
    </source>
</evidence>
<dbReference type="Pfam" id="PF00460">
    <property type="entry name" value="Flg_bb_rod"/>
    <property type="match status" value="1"/>
</dbReference>
<keyword evidence="11" id="KW-0966">Cell projection</keyword>
<feature type="domain" description="Flagellar hook-associated protein FlgK helical" evidence="10">
    <location>
        <begin position="91"/>
        <end position="319"/>
    </location>
</feature>
<keyword evidence="11" id="KW-0282">Flagellum</keyword>
<proteinExistence type="inferred from homology"/>
<feature type="region of interest" description="Disordered" evidence="8">
    <location>
        <begin position="33"/>
        <end position="55"/>
    </location>
</feature>
<feature type="domain" description="Flagellar basal body rod protein N-terminal" evidence="9">
    <location>
        <begin position="4"/>
        <end position="33"/>
    </location>
</feature>
<gene>
    <name evidence="7 11" type="primary">flgK</name>
    <name evidence="11" type="ORF">O1V66_17560</name>
</gene>
<dbReference type="InterPro" id="IPR001444">
    <property type="entry name" value="Flag_bb_rod_N"/>
</dbReference>
<keyword evidence="5 7" id="KW-0964">Secreted</keyword>
<comment type="similarity">
    <text evidence="3 7">Belongs to the flagella basal body rod proteins family.</text>
</comment>
<evidence type="ECO:0000256" key="3">
    <source>
        <dbReference type="ARBA" id="ARBA00009677"/>
    </source>
</evidence>
<keyword evidence="12" id="KW-1185">Reference proteome</keyword>
<dbReference type="Proteomes" id="UP001164712">
    <property type="component" value="Chromosome"/>
</dbReference>
<evidence type="ECO:0000259" key="9">
    <source>
        <dbReference type="Pfam" id="PF00460"/>
    </source>
</evidence>
<evidence type="ECO:0000259" key="10">
    <source>
        <dbReference type="Pfam" id="PF22638"/>
    </source>
</evidence>
<keyword evidence="6 7" id="KW-0975">Bacterial flagellum</keyword>
<evidence type="ECO:0000256" key="5">
    <source>
        <dbReference type="ARBA" id="ARBA00022525"/>
    </source>
</evidence>
<dbReference type="PANTHER" id="PTHR30033:SF1">
    <property type="entry name" value="FLAGELLAR HOOK-ASSOCIATED PROTEIN 1"/>
    <property type="match status" value="1"/>
</dbReference>
<dbReference type="RefSeq" id="WP_045048843.1">
    <property type="nucleotide sequence ID" value="NZ_CP114058.1"/>
</dbReference>
<reference evidence="11" key="1">
    <citation type="submission" date="2022-12" db="EMBL/GenBank/DDBJ databases">
        <title>Complete genome sequence of an Australian strain of Rouxiella badensis DAR84756 and resolution of the R. badensis DSM100043 and R. chamberiensis DSM28324 genomes.</title>
        <authorList>
            <person name="Paul S."/>
            <person name="Anderson P.J."/>
            <person name="Maynard G."/>
            <person name="Dyall-Smith M."/>
            <person name="Kudinha T."/>
        </authorList>
    </citation>
    <scope>NUCLEOTIDE SEQUENCE</scope>
    <source>
        <strain evidence="11">DSM 28324</strain>
    </source>
</reference>
<dbReference type="SUPFAM" id="SSF64518">
    <property type="entry name" value="Phase 1 flagellin"/>
    <property type="match status" value="1"/>
</dbReference>
<protein>
    <recommendedName>
        <fullName evidence="4 7">Flagellar hook-associated protein 1</fullName>
        <shortName evidence="7">HAP1</shortName>
    </recommendedName>
</protein>
<evidence type="ECO:0000313" key="12">
    <source>
        <dbReference type="Proteomes" id="UP001164712"/>
    </source>
</evidence>
<dbReference type="InterPro" id="IPR002371">
    <property type="entry name" value="FlgK"/>
</dbReference>
<dbReference type="EMBL" id="CP114058">
    <property type="protein sequence ID" value="WAT00651.1"/>
    <property type="molecule type" value="Genomic_DNA"/>
</dbReference>